<sequence>MISESKAPDGGGYGLRLLDLLVVVLPLVLLSLVGVDVGLPVKQQLVWGVVAALMLLYCSEVFSLYRAWHRMPFADMALATLVCWSVVVLTLVFCLYFLKLAPDLSRVAFVYWSAMTAIGLLVWRWGYRRYLQRQHRDGQSLKSALVIGATPMAERLVQALADGQGTGVEILGFCDDRETSRLPHHWQGKVIGDIEYAIARAEQGGIDKLYVALPMRAEARIREILARCANSVSEIHVVPDFFMFNLFNAAWHDVGGVKTLSVYESPIRGPWGMLKRAEDLAIAGVALTIFALPMLVIAVAIKLDSAGPVLFKQARYGIDGKKFEVWKFRSMTTMENGTTLKQATRNDGRITRLGAMLRRTSLDELPQFFNVLQGSMSVVGPRPHAVAHNEQYRALIQGYMLRHKVKPGITGWAQVNGWRGETDTLDKMAKRVEFDLHYITHWSVLFDIRIVAMTLVNGFLHENAY</sequence>
<comment type="similarity">
    <text evidence="2">Belongs to the bacterial sugar transferase family.</text>
</comment>
<dbReference type="SUPFAM" id="SSF51735">
    <property type="entry name" value="NAD(P)-binding Rossmann-fold domains"/>
    <property type="match status" value="1"/>
</dbReference>
<name>A0ABP9EZ86_9GAMM</name>
<evidence type="ECO:0000256" key="2">
    <source>
        <dbReference type="ARBA" id="ARBA00006464"/>
    </source>
</evidence>
<evidence type="ECO:0000259" key="8">
    <source>
        <dbReference type="Pfam" id="PF02397"/>
    </source>
</evidence>
<dbReference type="Gene3D" id="3.40.50.720">
    <property type="entry name" value="NAD(P)-binding Rossmann-like Domain"/>
    <property type="match status" value="1"/>
</dbReference>
<dbReference type="PANTHER" id="PTHR30576:SF0">
    <property type="entry name" value="UNDECAPRENYL-PHOSPHATE N-ACETYLGALACTOSAMINYL 1-PHOSPHATE TRANSFERASE-RELATED"/>
    <property type="match status" value="1"/>
</dbReference>
<proteinExistence type="inferred from homology"/>
<dbReference type="EMBL" id="BAABJZ010000084">
    <property type="protein sequence ID" value="GAA4890828.1"/>
    <property type="molecule type" value="Genomic_DNA"/>
</dbReference>
<evidence type="ECO:0000256" key="7">
    <source>
        <dbReference type="SAM" id="Phobius"/>
    </source>
</evidence>
<dbReference type="RefSeq" id="WP_345335747.1">
    <property type="nucleotide sequence ID" value="NZ_BAABJZ010000084.1"/>
</dbReference>
<feature type="transmembrane region" description="Helical" evidence="7">
    <location>
        <begin position="280"/>
        <end position="301"/>
    </location>
</feature>
<comment type="caution">
    <text evidence="9">The sequence shown here is derived from an EMBL/GenBank/DDBJ whole genome shotgun (WGS) entry which is preliminary data.</text>
</comment>
<evidence type="ECO:0000313" key="10">
    <source>
        <dbReference type="Proteomes" id="UP001499988"/>
    </source>
</evidence>
<evidence type="ECO:0000256" key="4">
    <source>
        <dbReference type="ARBA" id="ARBA00022692"/>
    </source>
</evidence>
<reference evidence="10" key="1">
    <citation type="journal article" date="2019" name="Int. J. Syst. Evol. Microbiol.">
        <title>The Global Catalogue of Microorganisms (GCM) 10K type strain sequencing project: providing services to taxonomists for standard genome sequencing and annotation.</title>
        <authorList>
            <consortium name="The Broad Institute Genomics Platform"/>
            <consortium name="The Broad Institute Genome Sequencing Center for Infectious Disease"/>
            <person name="Wu L."/>
            <person name="Ma J."/>
        </authorList>
    </citation>
    <scope>NUCLEOTIDE SEQUENCE [LARGE SCALE GENOMIC DNA]</scope>
    <source>
        <strain evidence="10">JCM 18401</strain>
    </source>
</reference>
<organism evidence="9 10">
    <name type="scientific">Ferrimonas pelagia</name>
    <dbReference type="NCBI Taxonomy" id="1177826"/>
    <lineage>
        <taxon>Bacteria</taxon>
        <taxon>Pseudomonadati</taxon>
        <taxon>Pseudomonadota</taxon>
        <taxon>Gammaproteobacteria</taxon>
        <taxon>Alteromonadales</taxon>
        <taxon>Ferrimonadaceae</taxon>
        <taxon>Ferrimonas</taxon>
    </lineage>
</organism>
<dbReference type="Pfam" id="PF02397">
    <property type="entry name" value="Bac_transf"/>
    <property type="match status" value="1"/>
</dbReference>
<dbReference type="InterPro" id="IPR017473">
    <property type="entry name" value="Undecaprenyl-P_gluc_Ptfrase"/>
</dbReference>
<comment type="subcellular location">
    <subcellularLocation>
        <location evidence="1">Membrane</location>
        <topology evidence="1">Multi-pass membrane protein</topology>
    </subcellularLocation>
</comment>
<keyword evidence="5 7" id="KW-1133">Transmembrane helix</keyword>
<keyword evidence="6 7" id="KW-0472">Membrane</keyword>
<keyword evidence="4 7" id="KW-0812">Transmembrane</keyword>
<keyword evidence="3" id="KW-0808">Transferase</keyword>
<feature type="transmembrane region" description="Helical" evidence="7">
    <location>
        <begin position="45"/>
        <end position="65"/>
    </location>
</feature>
<accession>A0ABP9EZ86</accession>
<evidence type="ECO:0000256" key="1">
    <source>
        <dbReference type="ARBA" id="ARBA00004141"/>
    </source>
</evidence>
<gene>
    <name evidence="9" type="primary">vpsL</name>
    <name evidence="9" type="ORF">GCM10023333_25080</name>
</gene>
<evidence type="ECO:0000256" key="3">
    <source>
        <dbReference type="ARBA" id="ARBA00022679"/>
    </source>
</evidence>
<dbReference type="InterPro" id="IPR036291">
    <property type="entry name" value="NAD(P)-bd_dom_sf"/>
</dbReference>
<dbReference type="InterPro" id="IPR003362">
    <property type="entry name" value="Bact_transf"/>
</dbReference>
<dbReference type="Proteomes" id="UP001499988">
    <property type="component" value="Unassembled WGS sequence"/>
</dbReference>
<evidence type="ECO:0000256" key="6">
    <source>
        <dbReference type="ARBA" id="ARBA00023136"/>
    </source>
</evidence>
<feature type="transmembrane region" description="Helical" evidence="7">
    <location>
        <begin position="110"/>
        <end position="127"/>
    </location>
</feature>
<protein>
    <submittedName>
        <fullName evidence="9">Exopolysaccharide biosynthesis glycosyltransferase VpsL</fullName>
    </submittedName>
</protein>
<dbReference type="NCBIfam" id="TIGR03023">
    <property type="entry name" value="WcaJ_sugtrans"/>
    <property type="match status" value="1"/>
</dbReference>
<dbReference type="PANTHER" id="PTHR30576">
    <property type="entry name" value="COLANIC BIOSYNTHESIS UDP-GLUCOSE LIPID CARRIER TRANSFERASE"/>
    <property type="match status" value="1"/>
</dbReference>
<dbReference type="NCBIfam" id="TIGR03025">
    <property type="entry name" value="EPS_sugtrans"/>
    <property type="match status" value="1"/>
</dbReference>
<dbReference type="InterPro" id="IPR017475">
    <property type="entry name" value="EPS_sugar_tfrase"/>
</dbReference>
<feature type="transmembrane region" description="Helical" evidence="7">
    <location>
        <begin position="77"/>
        <end position="98"/>
    </location>
</feature>
<dbReference type="Pfam" id="PF13727">
    <property type="entry name" value="CoA_binding_3"/>
    <property type="match status" value="1"/>
</dbReference>
<evidence type="ECO:0000256" key="5">
    <source>
        <dbReference type="ARBA" id="ARBA00022989"/>
    </source>
</evidence>
<evidence type="ECO:0000313" key="9">
    <source>
        <dbReference type="EMBL" id="GAA4890828.1"/>
    </source>
</evidence>
<feature type="transmembrane region" description="Helical" evidence="7">
    <location>
        <begin position="20"/>
        <end position="39"/>
    </location>
</feature>
<feature type="domain" description="Bacterial sugar transferase" evidence="8">
    <location>
        <begin position="275"/>
        <end position="457"/>
    </location>
</feature>
<keyword evidence="10" id="KW-1185">Reference proteome</keyword>